<feature type="transmembrane region" description="Helical" evidence="1">
    <location>
        <begin position="210"/>
        <end position="237"/>
    </location>
</feature>
<accession>A0ABN9W546</accession>
<proteinExistence type="predicted"/>
<dbReference type="EMBL" id="CAUYUJ010018071">
    <property type="protein sequence ID" value="CAK0880428.1"/>
    <property type="molecule type" value="Genomic_DNA"/>
</dbReference>
<keyword evidence="1" id="KW-0472">Membrane</keyword>
<organism evidence="2 3">
    <name type="scientific">Prorocentrum cordatum</name>
    <dbReference type="NCBI Taxonomy" id="2364126"/>
    <lineage>
        <taxon>Eukaryota</taxon>
        <taxon>Sar</taxon>
        <taxon>Alveolata</taxon>
        <taxon>Dinophyceae</taxon>
        <taxon>Prorocentrales</taxon>
        <taxon>Prorocentraceae</taxon>
        <taxon>Prorocentrum</taxon>
    </lineage>
</organism>
<feature type="transmembrane region" description="Helical" evidence="1">
    <location>
        <begin position="12"/>
        <end position="33"/>
    </location>
</feature>
<feature type="transmembrane region" description="Helical" evidence="1">
    <location>
        <begin position="180"/>
        <end position="198"/>
    </location>
</feature>
<reference evidence="2" key="1">
    <citation type="submission" date="2023-10" db="EMBL/GenBank/DDBJ databases">
        <authorList>
            <person name="Chen Y."/>
            <person name="Shah S."/>
            <person name="Dougan E. K."/>
            <person name="Thang M."/>
            <person name="Chan C."/>
        </authorList>
    </citation>
    <scope>NUCLEOTIDE SEQUENCE [LARGE SCALE GENOMIC DNA]</scope>
</reference>
<keyword evidence="1" id="KW-1133">Transmembrane helix</keyword>
<sequence length="483" mass="52082">MLSAGRCSVQRLRWESVVGAVIVVWYTCLITFFSRSLIFFDCFEHKSGAVTINVHRAESCAGSRYLRLQPWAVAMLLINAIVTSSPLVFMVYEISRGRGRGPMFKACFENIYSGARRSTYWWPLVEVVKDLTLASLPVVVNATIGKDVAVTSIALSCVLAVYLMSVLAMQPHEELPLHRLDISLTASQLILLSAAGALTEKTTAARELILLLVLLPTSLMPLAVAAFVCLTLVTAVLPERANAALMRVWVSSARLRRCVASLGFQDAAADGEEAKRYLQALLQQDPCTKKALLAACEEKMDPLEARQLLHAIRVLFAVARADEHVFRRPLPPGVGPAQIALVACHQQEAARHEAIDEDALDAHAVASAEDALSARSLRASLSTQRASRSTRSMSSRGWAWREQWARASTPSVRTVCEHEADGGCALEALDMASAEGAASTVEGARGQAGEWESEGVLPNAVGDLAWRVLIRGAAATASAGVGP</sequence>
<evidence type="ECO:0000313" key="2">
    <source>
        <dbReference type="EMBL" id="CAK0880428.1"/>
    </source>
</evidence>
<protein>
    <submittedName>
        <fullName evidence="2">Uncharacterized protein</fullName>
    </submittedName>
</protein>
<keyword evidence="3" id="KW-1185">Reference proteome</keyword>
<feature type="transmembrane region" description="Helical" evidence="1">
    <location>
        <begin position="148"/>
        <end position="168"/>
    </location>
</feature>
<keyword evidence="1" id="KW-0812">Transmembrane</keyword>
<evidence type="ECO:0000256" key="1">
    <source>
        <dbReference type="SAM" id="Phobius"/>
    </source>
</evidence>
<comment type="caution">
    <text evidence="2">The sequence shown here is derived from an EMBL/GenBank/DDBJ whole genome shotgun (WGS) entry which is preliminary data.</text>
</comment>
<dbReference type="Proteomes" id="UP001189429">
    <property type="component" value="Unassembled WGS sequence"/>
</dbReference>
<gene>
    <name evidence="2" type="ORF">PCOR1329_LOCUS63568</name>
</gene>
<feature type="transmembrane region" description="Helical" evidence="1">
    <location>
        <begin position="71"/>
        <end position="92"/>
    </location>
</feature>
<name>A0ABN9W546_9DINO</name>
<evidence type="ECO:0000313" key="3">
    <source>
        <dbReference type="Proteomes" id="UP001189429"/>
    </source>
</evidence>